<dbReference type="InterPro" id="IPR043987">
    <property type="entry name" value="CCZ1/INTU/HSP4_longin_1"/>
</dbReference>
<evidence type="ECO:0000313" key="5">
    <source>
        <dbReference type="Proteomes" id="UP001278766"/>
    </source>
</evidence>
<feature type="compositionally biased region" description="Gly residues" evidence="2">
    <location>
        <begin position="740"/>
        <end position="750"/>
    </location>
</feature>
<reference evidence="4" key="2">
    <citation type="submission" date="2023-06" db="EMBL/GenBank/DDBJ databases">
        <authorList>
            <consortium name="Lawrence Berkeley National Laboratory"/>
            <person name="Haridas S."/>
            <person name="Hensen N."/>
            <person name="Bonometti L."/>
            <person name="Westerberg I."/>
            <person name="Brannstrom I.O."/>
            <person name="Guillou S."/>
            <person name="Cros-Aarteil S."/>
            <person name="Calhoun S."/>
            <person name="Kuo A."/>
            <person name="Mondo S."/>
            <person name="Pangilinan J."/>
            <person name="Riley R."/>
            <person name="Labutti K."/>
            <person name="Andreopoulos B."/>
            <person name="Lipzen A."/>
            <person name="Chen C."/>
            <person name="Yanf M."/>
            <person name="Daum C."/>
            <person name="Ng V."/>
            <person name="Clum A."/>
            <person name="Steindorff A."/>
            <person name="Ohm R."/>
            <person name="Martin F."/>
            <person name="Silar P."/>
            <person name="Natvig D."/>
            <person name="Lalanne C."/>
            <person name="Gautier V."/>
            <person name="Ament-Velasquez S.L."/>
            <person name="Kruys A."/>
            <person name="Hutchinson M.I."/>
            <person name="Powell A.J."/>
            <person name="Barry K."/>
            <person name="Miller A.N."/>
            <person name="Grigoriev I.V."/>
            <person name="Debuchy R."/>
            <person name="Gladieux P."/>
            <person name="Thoren M.H."/>
            <person name="Johannesson H."/>
        </authorList>
    </citation>
    <scope>NUCLEOTIDE SEQUENCE</scope>
    <source>
        <strain evidence="4">CBS 168.71</strain>
    </source>
</reference>
<dbReference type="Pfam" id="PF19031">
    <property type="entry name" value="Intu_longin_1"/>
    <property type="match status" value="1"/>
</dbReference>
<dbReference type="GO" id="GO:0035658">
    <property type="term" value="C:Mon1-Ccz1 complex"/>
    <property type="evidence" value="ECO:0007669"/>
    <property type="project" value="InterPro"/>
</dbReference>
<comment type="caution">
    <text evidence="4">The sequence shown here is derived from an EMBL/GenBank/DDBJ whole genome shotgun (WGS) entry which is preliminary data.</text>
</comment>
<feature type="region of interest" description="Disordered" evidence="2">
    <location>
        <begin position="130"/>
        <end position="160"/>
    </location>
</feature>
<feature type="region of interest" description="Disordered" evidence="2">
    <location>
        <begin position="719"/>
        <end position="750"/>
    </location>
</feature>
<evidence type="ECO:0000259" key="3">
    <source>
        <dbReference type="Pfam" id="PF19031"/>
    </source>
</evidence>
<protein>
    <recommendedName>
        <fullName evidence="3">CCZ1/INTU/HSP4 first Longin domain-containing protein</fullName>
    </recommendedName>
</protein>
<dbReference type="RefSeq" id="XP_062664933.1">
    <property type="nucleotide sequence ID" value="XM_062805892.1"/>
</dbReference>
<feature type="domain" description="CCZ1/INTU/HSP4 first Longin" evidence="3">
    <location>
        <begin position="16"/>
        <end position="123"/>
    </location>
</feature>
<dbReference type="GO" id="GO:0016192">
    <property type="term" value="P:vesicle-mediated transport"/>
    <property type="evidence" value="ECO:0007669"/>
    <property type="project" value="InterPro"/>
</dbReference>
<feature type="region of interest" description="Disordered" evidence="2">
    <location>
        <begin position="473"/>
        <end position="557"/>
    </location>
</feature>
<comment type="similarity">
    <text evidence="1">Belongs to the CCZ1 family.</text>
</comment>
<name>A0AAE0HRN1_9PEZI</name>
<reference evidence="4" key="1">
    <citation type="journal article" date="2023" name="Mol. Phylogenet. Evol.">
        <title>Genome-scale phylogeny and comparative genomics of the fungal order Sordariales.</title>
        <authorList>
            <person name="Hensen N."/>
            <person name="Bonometti L."/>
            <person name="Westerberg I."/>
            <person name="Brannstrom I.O."/>
            <person name="Guillou S."/>
            <person name="Cros-Aarteil S."/>
            <person name="Calhoun S."/>
            <person name="Haridas S."/>
            <person name="Kuo A."/>
            <person name="Mondo S."/>
            <person name="Pangilinan J."/>
            <person name="Riley R."/>
            <person name="LaButti K."/>
            <person name="Andreopoulos B."/>
            <person name="Lipzen A."/>
            <person name="Chen C."/>
            <person name="Yan M."/>
            <person name="Daum C."/>
            <person name="Ng V."/>
            <person name="Clum A."/>
            <person name="Steindorff A."/>
            <person name="Ohm R.A."/>
            <person name="Martin F."/>
            <person name="Silar P."/>
            <person name="Natvig D.O."/>
            <person name="Lalanne C."/>
            <person name="Gautier V."/>
            <person name="Ament-Velasquez S.L."/>
            <person name="Kruys A."/>
            <person name="Hutchinson M.I."/>
            <person name="Powell A.J."/>
            <person name="Barry K."/>
            <person name="Miller A.N."/>
            <person name="Grigoriev I.V."/>
            <person name="Debuchy R."/>
            <person name="Gladieux P."/>
            <person name="Hiltunen Thoren M."/>
            <person name="Johannesson H."/>
        </authorList>
    </citation>
    <scope>NUCLEOTIDE SEQUENCE</scope>
    <source>
        <strain evidence="4">CBS 168.71</strain>
    </source>
</reference>
<dbReference type="InterPro" id="IPR013176">
    <property type="entry name" value="Ccz1"/>
</dbReference>
<dbReference type="PANTHER" id="PTHR13056:SF0">
    <property type="entry name" value="VACUOLAR FUSION PROTEIN CCZ1 HOMOLOG-RELATED"/>
    <property type="match status" value="1"/>
</dbReference>
<gene>
    <name evidence="4" type="ORF">B0H64DRAFT_429286</name>
</gene>
<evidence type="ECO:0000256" key="1">
    <source>
        <dbReference type="ARBA" id="ARBA00005352"/>
    </source>
</evidence>
<feature type="compositionally biased region" description="Low complexity" evidence="2">
    <location>
        <begin position="723"/>
        <end position="732"/>
    </location>
</feature>
<dbReference type="AlphaFoldDB" id="A0AAE0HRN1"/>
<dbReference type="EMBL" id="JAUEPN010000001">
    <property type="protein sequence ID" value="KAK3301419.1"/>
    <property type="molecule type" value="Genomic_DNA"/>
</dbReference>
<keyword evidence="5" id="KW-1185">Reference proteome</keyword>
<evidence type="ECO:0000256" key="2">
    <source>
        <dbReference type="SAM" id="MobiDB-lite"/>
    </source>
</evidence>
<dbReference type="GeneID" id="87842840"/>
<sequence length="826" mass="86233">MASPLAAGIVPAQLGFLAIYNPSLGTTDETVEDQIVYYASASTQSNAKRRRHRTAKDGRPTDVLSNEERNERLRQIGLAQGMVEFGRSFSGGKAVDSIDTERTRVVLHELEPGWWILASIDLTRLPLPATKTAPASSTPPPPGAKTTTSSPPPPKFEYSSREVKPPALLLQDLLRAHALFLLHHGPSLSSLLPPATTTTTTTTTPSDSTTSATTPDSAPTSRPQFTALLARYWDLFLSTWNVLLHGNPACAVFAGIKIAACGELGIGVGEEDRGSGERDVLEGLVGRGDGLVDLVVGRFGAERAPPVVDGASGKGKGNERVATGALGGEEGWLGVGNEVGAEDGVVFLGAGALSRPALRAVAGWMEDVYTWGESAYGVADSSAAAGAVRAKRRRAVGRKAGIAKVAPKGDGKKVQAKGKPKTPSSEAGGAPGVQDGDAQPGPATGDALVEAGEASGGMDKMFTYLKLGYDDESTPNPADAESVATQKPAKDPDAGCFLVGLGEQNTEPEQPDSPVQADRPSPPTVTVELDSEGHQGGESGVVGSPTFKPNNQSPKKPNIAQLRPVIYVHRPFIYVLLFQPNTTTPAWDELSQSLHTQLTRLHKPLLTSTAYRPEKPDLGGPPTSQSEIYDLVFDPQTLTIHSTIPNIPDPVLITDPSGILAPPPPPAAWTRVEALNTHNQILSMFAGSRGDAAALERTCKTSRGWWVVWHRILEQRPPRDAQASSSLSLDGEGSSDDTSDGGGAALGGGVPGDEYGAGGLAAAAVGKEVFLVRRASDHGGGGVRGVSASYVGGGASGGWTDGASRLAQGIGVDTRRYIEGLLSLNR</sequence>
<feature type="region of interest" description="Disordered" evidence="2">
    <location>
        <begin position="399"/>
        <end position="449"/>
    </location>
</feature>
<evidence type="ECO:0000313" key="4">
    <source>
        <dbReference type="EMBL" id="KAK3301419.1"/>
    </source>
</evidence>
<proteinExistence type="inferred from homology"/>
<feature type="region of interest" description="Disordered" evidence="2">
    <location>
        <begin position="191"/>
        <end position="221"/>
    </location>
</feature>
<dbReference type="Proteomes" id="UP001278766">
    <property type="component" value="Unassembled WGS sequence"/>
</dbReference>
<accession>A0AAE0HRN1</accession>
<dbReference type="PANTHER" id="PTHR13056">
    <property type="entry name" value="VACUOLAR FUSION PROTEIN CCZ1 HOMOLOG-RELATED"/>
    <property type="match status" value="1"/>
</dbReference>
<organism evidence="4 5">
    <name type="scientific">Chaetomium fimeti</name>
    <dbReference type="NCBI Taxonomy" id="1854472"/>
    <lineage>
        <taxon>Eukaryota</taxon>
        <taxon>Fungi</taxon>
        <taxon>Dikarya</taxon>
        <taxon>Ascomycota</taxon>
        <taxon>Pezizomycotina</taxon>
        <taxon>Sordariomycetes</taxon>
        <taxon>Sordariomycetidae</taxon>
        <taxon>Sordariales</taxon>
        <taxon>Chaetomiaceae</taxon>
        <taxon>Chaetomium</taxon>
    </lineage>
</organism>